<dbReference type="Proteomes" id="UP000800096">
    <property type="component" value="Unassembled WGS sequence"/>
</dbReference>
<feature type="compositionally biased region" description="Polar residues" evidence="2">
    <location>
        <begin position="199"/>
        <end position="210"/>
    </location>
</feature>
<dbReference type="OrthoDB" id="5308957at2759"/>
<dbReference type="PROSITE" id="PS50005">
    <property type="entry name" value="TPR"/>
    <property type="match status" value="1"/>
</dbReference>
<reference evidence="4" key="1">
    <citation type="journal article" date="2020" name="Stud. Mycol.">
        <title>101 Dothideomycetes genomes: a test case for predicting lifestyles and emergence of pathogens.</title>
        <authorList>
            <person name="Haridas S."/>
            <person name="Albert R."/>
            <person name="Binder M."/>
            <person name="Bloem J."/>
            <person name="Labutti K."/>
            <person name="Salamov A."/>
            <person name="Andreopoulos B."/>
            <person name="Baker S."/>
            <person name="Barry K."/>
            <person name="Bills G."/>
            <person name="Bluhm B."/>
            <person name="Cannon C."/>
            <person name="Castanera R."/>
            <person name="Culley D."/>
            <person name="Daum C."/>
            <person name="Ezra D."/>
            <person name="Gonzalez J."/>
            <person name="Henrissat B."/>
            <person name="Kuo A."/>
            <person name="Liang C."/>
            <person name="Lipzen A."/>
            <person name="Lutzoni F."/>
            <person name="Magnuson J."/>
            <person name="Mondo S."/>
            <person name="Nolan M."/>
            <person name="Ohm R."/>
            <person name="Pangilinan J."/>
            <person name="Park H.-J."/>
            <person name="Ramirez L."/>
            <person name="Alfaro M."/>
            <person name="Sun H."/>
            <person name="Tritt A."/>
            <person name="Yoshinaga Y."/>
            <person name="Zwiers L.-H."/>
            <person name="Turgeon B."/>
            <person name="Goodwin S."/>
            <person name="Spatafora J."/>
            <person name="Crous P."/>
            <person name="Grigoriev I."/>
        </authorList>
    </citation>
    <scope>NUCLEOTIDE SEQUENCE</scope>
    <source>
        <strain evidence="4">HMLAC05119</strain>
    </source>
</reference>
<dbReference type="InterPro" id="IPR019734">
    <property type="entry name" value="TPR_rpt"/>
</dbReference>
<evidence type="ECO:0000313" key="5">
    <source>
        <dbReference type="Proteomes" id="UP000800096"/>
    </source>
</evidence>
<sequence>MNPLNDLYTARGQYAWTTPNSFEEPHYHNGGAPFAAPELASSSAQPGFNPSTPSNDTSRPPTVGPSRTHEPIPSQGRSRGLGWDVHRAELKKLYLEENKTLNEIMQWMRVKNSFSATSKQYKDRFKVWGWQKNLPVETAQFIVRKADQRKRAPMHKDTTFTFGGMTWTRERAEATIKRTKKQISETIDVSTPSGVIYQTPINVDTTSPESALTPHEKSGEADENMASSSSDEWEYESDADSNALPLVWENKTRADVHALFVNARRHAQDGDAEGAERMLKTALSGYNHLLGPTHEETNKVVHTLATLYYEHDRLQDAYQLLEQSCKAYVKKVGMQDRRAYQQVLNVVELLHGWNKGDDALAFLARAKDLAEQQNSESNAGRHRQKNSSSAPNRRPATSHGTLLSDAAYTLSNHPQTSAELEYGLRVARAHASTESTAVEQLLITTINQCGQDANTLAVQRLKAWAELLRLYQRSGDETAGITSYQDAHATFSDVMRRYPWQARMRNKFESFRVIEAALELVAAYVKASYLNDAKLMFQKCDERATQTFGDDDERTIWTYISVGLVYQKYRNWEEARPWFEQALSIAMGKYNEDDGTRISLEEAMEVRHFSYVNDEGRPYRTIFGVGGLKIMPMRLHIE</sequence>
<feature type="domain" description="Clr5" evidence="3">
    <location>
        <begin position="83"/>
        <end position="132"/>
    </location>
</feature>
<feature type="region of interest" description="Disordered" evidence="2">
    <location>
        <begin position="198"/>
        <end position="233"/>
    </location>
</feature>
<dbReference type="PANTHER" id="PTHR38788">
    <property type="entry name" value="CLR5 DOMAIN-CONTAINING PROTEIN"/>
    <property type="match status" value="1"/>
</dbReference>
<evidence type="ECO:0000313" key="4">
    <source>
        <dbReference type="EMBL" id="KAF1913313.1"/>
    </source>
</evidence>
<dbReference type="PANTHER" id="PTHR38788:SF3">
    <property type="entry name" value="CLR5 DOMAIN-CONTAINING PROTEIN"/>
    <property type="match status" value="1"/>
</dbReference>
<dbReference type="Gene3D" id="1.25.40.10">
    <property type="entry name" value="Tetratricopeptide repeat domain"/>
    <property type="match status" value="2"/>
</dbReference>
<gene>
    <name evidence="4" type="ORF">BDU57DRAFT_522148</name>
</gene>
<dbReference type="Pfam" id="PF13424">
    <property type="entry name" value="TPR_12"/>
    <property type="match status" value="1"/>
</dbReference>
<evidence type="ECO:0000256" key="2">
    <source>
        <dbReference type="SAM" id="MobiDB-lite"/>
    </source>
</evidence>
<feature type="region of interest" description="Disordered" evidence="2">
    <location>
        <begin position="372"/>
        <end position="399"/>
    </location>
</feature>
<keyword evidence="5" id="KW-1185">Reference proteome</keyword>
<accession>A0A6A5QD91</accession>
<feature type="compositionally biased region" description="Polar residues" evidence="2">
    <location>
        <begin position="40"/>
        <end position="60"/>
    </location>
</feature>
<dbReference type="Pfam" id="PF13374">
    <property type="entry name" value="TPR_10"/>
    <property type="match status" value="1"/>
</dbReference>
<keyword evidence="1" id="KW-0802">TPR repeat</keyword>
<protein>
    <recommendedName>
        <fullName evidence="3">Clr5 domain-containing protein</fullName>
    </recommendedName>
</protein>
<proteinExistence type="predicted"/>
<dbReference type="Pfam" id="PF14420">
    <property type="entry name" value="Clr5"/>
    <property type="match status" value="1"/>
</dbReference>
<name>A0A6A5QD91_AMPQU</name>
<dbReference type="SUPFAM" id="SSF48452">
    <property type="entry name" value="TPR-like"/>
    <property type="match status" value="2"/>
</dbReference>
<organism evidence="4 5">
    <name type="scientific">Ampelomyces quisqualis</name>
    <name type="common">Powdery mildew agent</name>
    <dbReference type="NCBI Taxonomy" id="50730"/>
    <lineage>
        <taxon>Eukaryota</taxon>
        <taxon>Fungi</taxon>
        <taxon>Dikarya</taxon>
        <taxon>Ascomycota</taxon>
        <taxon>Pezizomycotina</taxon>
        <taxon>Dothideomycetes</taxon>
        <taxon>Pleosporomycetidae</taxon>
        <taxon>Pleosporales</taxon>
        <taxon>Pleosporineae</taxon>
        <taxon>Phaeosphaeriaceae</taxon>
        <taxon>Ampelomyces</taxon>
    </lineage>
</organism>
<dbReference type="InterPro" id="IPR025676">
    <property type="entry name" value="Clr5_dom"/>
</dbReference>
<dbReference type="EMBL" id="ML979139">
    <property type="protein sequence ID" value="KAF1913313.1"/>
    <property type="molecule type" value="Genomic_DNA"/>
</dbReference>
<dbReference type="InterPro" id="IPR011990">
    <property type="entry name" value="TPR-like_helical_dom_sf"/>
</dbReference>
<evidence type="ECO:0000259" key="3">
    <source>
        <dbReference type="Pfam" id="PF14420"/>
    </source>
</evidence>
<feature type="repeat" description="TPR" evidence="1">
    <location>
        <begin position="556"/>
        <end position="589"/>
    </location>
</feature>
<feature type="region of interest" description="Disordered" evidence="2">
    <location>
        <begin position="26"/>
        <end position="80"/>
    </location>
</feature>
<evidence type="ECO:0000256" key="1">
    <source>
        <dbReference type="PROSITE-ProRule" id="PRU00339"/>
    </source>
</evidence>
<dbReference type="AlphaFoldDB" id="A0A6A5QD91"/>